<dbReference type="InterPro" id="IPR050700">
    <property type="entry name" value="YIM1/Zinc_Alcohol_DH_Fams"/>
</dbReference>
<evidence type="ECO:0000313" key="4">
    <source>
        <dbReference type="Proteomes" id="UP000250241"/>
    </source>
</evidence>
<sequence>MLLVSERLIRDGGTALVYFLMVLLALTAVTLRELGNRFSNRTSREVTVTDTMQQVQLVEWGGPEVLHLAEVPVPEPVRGHVVVRVQAAGVNPIDTTTRKGLGPAAQLADTSKPVVLGWDIAGVVTAVAGDYTGFAVGDRVFGMVNFPVLGNTYAQYALVPAYQLAHAPDNVPMEQLGAAPLAALTAYQALFEVARLAAGERILIHAGTGGVGHMAIQLAAAAGAQVYTTASARNREFVESLGAVCIDYTSEDFREALADDGEHIDVVLNSTGAQTFLDSLDVLAPADRIFAPAGRIVTLTSPDPLEAARERGFTAQWLTVHPDAGQLTKIAHYLQEGTLRVHLDRVFPLAEAAAAHEYIEQRHARGKVVLVP</sequence>
<keyword evidence="1" id="KW-0472">Membrane</keyword>
<dbReference type="InterPro" id="IPR013154">
    <property type="entry name" value="ADH-like_N"/>
</dbReference>
<proteinExistence type="predicted"/>
<dbReference type="InterPro" id="IPR020843">
    <property type="entry name" value="ER"/>
</dbReference>
<evidence type="ECO:0000256" key="1">
    <source>
        <dbReference type="SAM" id="Phobius"/>
    </source>
</evidence>
<dbReference type="PANTHER" id="PTHR11695:SF294">
    <property type="entry name" value="RETICULON-4-INTERACTING PROTEIN 1, MITOCHONDRIAL"/>
    <property type="match status" value="1"/>
</dbReference>
<evidence type="ECO:0000259" key="2">
    <source>
        <dbReference type="SMART" id="SM00829"/>
    </source>
</evidence>
<dbReference type="PANTHER" id="PTHR11695">
    <property type="entry name" value="ALCOHOL DEHYDROGENASE RELATED"/>
    <property type="match status" value="1"/>
</dbReference>
<evidence type="ECO:0000313" key="3">
    <source>
        <dbReference type="EMBL" id="BAV87736.1"/>
    </source>
</evidence>
<dbReference type="Proteomes" id="UP000250241">
    <property type="component" value="Chromosome"/>
</dbReference>
<dbReference type="KEGG" id="raj:RA11412_1437"/>
<dbReference type="EMBL" id="AP017895">
    <property type="protein sequence ID" value="BAV87736.1"/>
    <property type="molecule type" value="Genomic_DNA"/>
</dbReference>
<keyword evidence="1" id="KW-0812">Transmembrane</keyword>
<dbReference type="AlphaFoldDB" id="A0A2Z5QZF6"/>
<accession>A0A2Z5QZF6</accession>
<dbReference type="Gene3D" id="3.90.180.10">
    <property type="entry name" value="Medium-chain alcohol dehydrogenases, catalytic domain"/>
    <property type="match status" value="1"/>
</dbReference>
<dbReference type="Pfam" id="PF08240">
    <property type="entry name" value="ADH_N"/>
    <property type="match status" value="1"/>
</dbReference>
<dbReference type="InterPro" id="IPR036291">
    <property type="entry name" value="NAD(P)-bd_dom_sf"/>
</dbReference>
<feature type="domain" description="Enoyl reductase (ER)" evidence="2">
    <location>
        <begin position="61"/>
        <end position="370"/>
    </location>
</feature>
<keyword evidence="4" id="KW-1185">Reference proteome</keyword>
<organism evidence="3 4">
    <name type="scientific">Rothia aeria</name>
    <dbReference type="NCBI Taxonomy" id="172042"/>
    <lineage>
        <taxon>Bacteria</taxon>
        <taxon>Bacillati</taxon>
        <taxon>Actinomycetota</taxon>
        <taxon>Actinomycetes</taxon>
        <taxon>Micrococcales</taxon>
        <taxon>Micrococcaceae</taxon>
        <taxon>Rothia</taxon>
    </lineage>
</organism>
<dbReference type="SUPFAM" id="SSF50129">
    <property type="entry name" value="GroES-like"/>
    <property type="match status" value="1"/>
</dbReference>
<reference evidence="3 4" key="1">
    <citation type="submission" date="2016-10" db="EMBL/GenBank/DDBJ databases">
        <title>Genome sequence of Rothia aeria strain JCM11412.</title>
        <authorList>
            <person name="Nambu T."/>
        </authorList>
    </citation>
    <scope>NUCLEOTIDE SEQUENCE [LARGE SCALE GENOMIC DNA]</scope>
    <source>
        <strain evidence="3 4">JCM 11412</strain>
    </source>
</reference>
<dbReference type="Pfam" id="PF13602">
    <property type="entry name" value="ADH_zinc_N_2"/>
    <property type="match status" value="1"/>
</dbReference>
<dbReference type="CDD" id="cd05289">
    <property type="entry name" value="MDR_like_2"/>
    <property type="match status" value="1"/>
</dbReference>
<gene>
    <name evidence="3" type="ORF">RA11412_1437</name>
</gene>
<dbReference type="InterPro" id="IPR011032">
    <property type="entry name" value="GroES-like_sf"/>
</dbReference>
<dbReference type="SUPFAM" id="SSF51735">
    <property type="entry name" value="NAD(P)-binding Rossmann-fold domains"/>
    <property type="match status" value="1"/>
</dbReference>
<dbReference type="GO" id="GO:0016491">
    <property type="term" value="F:oxidoreductase activity"/>
    <property type="evidence" value="ECO:0007669"/>
    <property type="project" value="InterPro"/>
</dbReference>
<keyword evidence="1" id="KW-1133">Transmembrane helix</keyword>
<protein>
    <submittedName>
        <fullName evidence="3">Zinc-containing alcohol dehydrogenase and quinone oxidoreductase</fullName>
    </submittedName>
</protein>
<name>A0A2Z5QZF6_9MICC</name>
<dbReference type="Gene3D" id="3.40.50.720">
    <property type="entry name" value="NAD(P)-binding Rossmann-like Domain"/>
    <property type="match status" value="1"/>
</dbReference>
<feature type="transmembrane region" description="Helical" evidence="1">
    <location>
        <begin position="12"/>
        <end position="31"/>
    </location>
</feature>
<dbReference type="SMART" id="SM00829">
    <property type="entry name" value="PKS_ER"/>
    <property type="match status" value="1"/>
</dbReference>